<dbReference type="InterPro" id="IPR002182">
    <property type="entry name" value="NB-ARC"/>
</dbReference>
<evidence type="ECO:0000313" key="2">
    <source>
        <dbReference type="EMBL" id="KAK1666819.1"/>
    </source>
</evidence>
<dbReference type="Gene3D" id="3.40.50.300">
    <property type="entry name" value="P-loop containing nucleotide triphosphate hydrolases"/>
    <property type="match status" value="1"/>
</dbReference>
<comment type="caution">
    <text evidence="2">The sequence shown here is derived from an EMBL/GenBank/DDBJ whole genome shotgun (WGS) entry which is preliminary data.</text>
</comment>
<sequence length="500" mass="57204">MELLASAFLGDIISRSISFFLDRYYQRQTAGVAESLERLRPLLLRVQAIVEEAERRNITNQAMLRQLDMLTHGMYRGHYMLEAFTCRGHGEVDVMAKDEVRDDSFTLCRFRPAKRLCLSPRTPKEMVSGSKGLNELTKVLCGLEMIVADIEEFVLFLKCYPPICREPCIRYLSSDMGMFGRHTEHERIVSFLLQIDPPGTANLSVLPIVGPARVGKSTLVEHVCYDKRVRNFFSSIAFFTKDDLQGVKADANALQESGIIKYRNGALPGKLLIIMELIGDLEEEIWRRLCSLLGQHGHGSKVIVTSRSERILRLGTTQALKLNVLPQEAYWYFFKMIALRNAGSKDYTELSSIGMEIAAELNASFTYANSVGAFLRANLDAHLWRKVLEGLREFTTKHLLMFGEHPIDLLMKDRPIYLWRMESSSEVLIAHRSYEVRSPGQKVPELKMHDIVYGKARPHGRFECLVWKSHIPPYYSYLMSCGIVKPQRMVVKKRSWLQSI</sequence>
<keyword evidence="3" id="KW-1185">Reference proteome</keyword>
<name>A0AAD8WLI2_LOLMU</name>
<gene>
    <name evidence="2" type="ORF">QYE76_054978</name>
</gene>
<protein>
    <recommendedName>
        <fullName evidence="1">NB-ARC domain-containing protein</fullName>
    </recommendedName>
</protein>
<accession>A0AAD8WLI2</accession>
<reference evidence="2" key="1">
    <citation type="submission" date="2023-07" db="EMBL/GenBank/DDBJ databases">
        <title>A chromosome-level genome assembly of Lolium multiflorum.</title>
        <authorList>
            <person name="Chen Y."/>
            <person name="Copetti D."/>
            <person name="Kolliker R."/>
            <person name="Studer B."/>
        </authorList>
    </citation>
    <scope>NUCLEOTIDE SEQUENCE</scope>
    <source>
        <strain evidence="2">02402/16</strain>
        <tissue evidence="2">Leaf</tissue>
    </source>
</reference>
<dbReference type="InterPro" id="IPR027417">
    <property type="entry name" value="P-loop_NTPase"/>
</dbReference>
<dbReference type="EMBL" id="JAUUTY010000003">
    <property type="protein sequence ID" value="KAK1666819.1"/>
    <property type="molecule type" value="Genomic_DNA"/>
</dbReference>
<evidence type="ECO:0000313" key="3">
    <source>
        <dbReference type="Proteomes" id="UP001231189"/>
    </source>
</evidence>
<dbReference type="Proteomes" id="UP001231189">
    <property type="component" value="Unassembled WGS sequence"/>
</dbReference>
<dbReference type="Pfam" id="PF00931">
    <property type="entry name" value="NB-ARC"/>
    <property type="match status" value="1"/>
</dbReference>
<dbReference type="PANTHER" id="PTHR33377">
    <property type="entry name" value="OS10G0134700 PROTEIN-RELATED"/>
    <property type="match status" value="1"/>
</dbReference>
<dbReference type="GO" id="GO:0043531">
    <property type="term" value="F:ADP binding"/>
    <property type="evidence" value="ECO:0007669"/>
    <property type="project" value="InterPro"/>
</dbReference>
<feature type="domain" description="NB-ARC" evidence="1">
    <location>
        <begin position="185"/>
        <end position="341"/>
    </location>
</feature>
<evidence type="ECO:0000259" key="1">
    <source>
        <dbReference type="Pfam" id="PF00931"/>
    </source>
</evidence>
<proteinExistence type="predicted"/>
<organism evidence="2 3">
    <name type="scientific">Lolium multiflorum</name>
    <name type="common">Italian ryegrass</name>
    <name type="synonym">Lolium perenne subsp. multiflorum</name>
    <dbReference type="NCBI Taxonomy" id="4521"/>
    <lineage>
        <taxon>Eukaryota</taxon>
        <taxon>Viridiplantae</taxon>
        <taxon>Streptophyta</taxon>
        <taxon>Embryophyta</taxon>
        <taxon>Tracheophyta</taxon>
        <taxon>Spermatophyta</taxon>
        <taxon>Magnoliopsida</taxon>
        <taxon>Liliopsida</taxon>
        <taxon>Poales</taxon>
        <taxon>Poaceae</taxon>
        <taxon>BOP clade</taxon>
        <taxon>Pooideae</taxon>
        <taxon>Poodae</taxon>
        <taxon>Poeae</taxon>
        <taxon>Poeae Chloroplast Group 2 (Poeae type)</taxon>
        <taxon>Loliodinae</taxon>
        <taxon>Loliinae</taxon>
        <taxon>Lolium</taxon>
    </lineage>
</organism>
<dbReference type="SUPFAM" id="SSF52540">
    <property type="entry name" value="P-loop containing nucleoside triphosphate hydrolases"/>
    <property type="match status" value="1"/>
</dbReference>
<dbReference type="PANTHER" id="PTHR33377:SF87">
    <property type="entry name" value="NB-ARC DOMAIN-CONTAINING PROTEIN"/>
    <property type="match status" value="1"/>
</dbReference>
<dbReference type="AlphaFoldDB" id="A0AAD8WLI2"/>